<gene>
    <name evidence="1" type="ORF">L3Q82_010900</name>
</gene>
<evidence type="ECO:0000313" key="1">
    <source>
        <dbReference type="EMBL" id="KAI3364070.1"/>
    </source>
</evidence>
<name>A0ACB8W7R2_9TELE</name>
<dbReference type="Proteomes" id="UP000831701">
    <property type="component" value="Chromosome 13"/>
</dbReference>
<protein>
    <submittedName>
        <fullName evidence="1">Uncharacterized protein</fullName>
    </submittedName>
</protein>
<accession>A0ACB8W7R2</accession>
<dbReference type="EMBL" id="CM041543">
    <property type="protein sequence ID" value="KAI3364070.1"/>
    <property type="molecule type" value="Genomic_DNA"/>
</dbReference>
<evidence type="ECO:0000313" key="2">
    <source>
        <dbReference type="Proteomes" id="UP000831701"/>
    </source>
</evidence>
<reference evidence="1" key="1">
    <citation type="submission" date="2022-04" db="EMBL/GenBank/DDBJ databases">
        <title>Jade perch genome.</title>
        <authorList>
            <person name="Chao B."/>
        </authorList>
    </citation>
    <scope>NUCLEOTIDE SEQUENCE</scope>
    <source>
        <strain evidence="1">CB-2022</strain>
    </source>
</reference>
<comment type="caution">
    <text evidence="1">The sequence shown here is derived from an EMBL/GenBank/DDBJ whole genome shotgun (WGS) entry which is preliminary data.</text>
</comment>
<organism evidence="1 2">
    <name type="scientific">Scortum barcoo</name>
    <name type="common">barcoo grunter</name>
    <dbReference type="NCBI Taxonomy" id="214431"/>
    <lineage>
        <taxon>Eukaryota</taxon>
        <taxon>Metazoa</taxon>
        <taxon>Chordata</taxon>
        <taxon>Craniata</taxon>
        <taxon>Vertebrata</taxon>
        <taxon>Euteleostomi</taxon>
        <taxon>Actinopterygii</taxon>
        <taxon>Neopterygii</taxon>
        <taxon>Teleostei</taxon>
        <taxon>Neoteleostei</taxon>
        <taxon>Acanthomorphata</taxon>
        <taxon>Eupercaria</taxon>
        <taxon>Centrarchiformes</taxon>
        <taxon>Terapontoidei</taxon>
        <taxon>Terapontidae</taxon>
        <taxon>Scortum</taxon>
    </lineage>
</organism>
<proteinExistence type="predicted"/>
<sequence length="598" mass="67715">MFVCVSTLKCSVNRPLLLSVLILDWFCIGLSGDLSRAELMMMTIADVIKQLVEAHEGGKDINLNKVKTKTSAKYGLEAQPRLVDIIAAVPPQYRRALVPKLKAKPIRTASGIAVVAVMCKPHRCPHISFTGNICVYCPGGPDSDFEYSTQSYTGYEPTSMRAIRARYDPYLQTRHRVEQLKQLGHSVDKVEFIVMGGTFMALPEDYRDYFIRNLHDALSGHTSNNVAEAVRYSERSNTKCVGITIETRPDYCLKRHLSDMLSYGCTRLEIGVQSVYEDVARDTNRGHTVRAVCESFHLSKDAGFKVVAHMMPDLPNVGMERDVEQFIEFFENPAFRPDGLKLYPTLVIRGTGLYELWKTGRYKSYTPSALVDLVARILALVPPWTRVYRVSAEQLFHHWMHHLVLSCSSPPIRDIPMPLVSSGVEHGNLRELALARMKDMGTECRDVRTREVGIQEIHHKVRPYQVELVRRDYVANGGWETFLSYEDPEQDILIGLLRLRRCSPQSFRPELKGGVSIVRELHVYGSVVPVSSRDPSKFQHQGFGMMLMEEAERIARDEHGSSKLAVISGVGTRNYYRKMGYKLEGPYMVKDLYGPGMD</sequence>
<keyword evidence="2" id="KW-1185">Reference proteome</keyword>